<dbReference type="AlphaFoldDB" id="A0A1E4TLW9"/>
<sequence length="271" mass="31680">MSGILQVLSRLARASSKDEPRKRTPNKDESTDSDTQESTAPVLPLTFDEKLQIVERRPYNSIKRTVKRPQFLLASPPDSVVTAFQQGLAATVSDPLTDELYASRHWIISRSEKHLLNIERERIAFDIHKLRTQLEGLTSDDWRRFVNSMQPATHPDDYEQVQQALIRDTAASISRYDTYKRKEQQLKENLKQQREQRQQAAQETKRRRISQPKSKTTLPNRPFVSFYKNKSLFVPLKERKRRRGRHQYAFGHPVAVPEHFTEFSLPDSLRE</sequence>
<proteinExistence type="predicted"/>
<reference evidence="4" key="1">
    <citation type="submission" date="2016-02" db="EMBL/GenBank/DDBJ databases">
        <title>Comparative genomics of biotechnologically important yeasts.</title>
        <authorList>
            <consortium name="DOE Joint Genome Institute"/>
            <person name="Riley R."/>
            <person name="Haridas S."/>
            <person name="Wolfe K.H."/>
            <person name="Lopes M.R."/>
            <person name="Hittinger C.T."/>
            <person name="Goker M."/>
            <person name="Salamov A."/>
            <person name="Wisecaver J."/>
            <person name="Long T.M."/>
            <person name="Aerts A.L."/>
            <person name="Barry K."/>
            <person name="Choi C."/>
            <person name="Clum A."/>
            <person name="Coughlan A.Y."/>
            <person name="Deshpande S."/>
            <person name="Douglass A.P."/>
            <person name="Hanson S.J."/>
            <person name="Klenk H.-P."/>
            <person name="Labutti K."/>
            <person name="Lapidus A."/>
            <person name="Lindquist E."/>
            <person name="Lipzen A."/>
            <person name="Meier-Kolthoff J.P."/>
            <person name="Ohm R.A."/>
            <person name="Otillar R.P."/>
            <person name="Pangilinan J."/>
            <person name="Peng Y."/>
            <person name="Rokas A."/>
            <person name="Rosa C.A."/>
            <person name="Scheuner C."/>
            <person name="Sibirny A.A."/>
            <person name="Slot J.C."/>
            <person name="Stielow J.B."/>
            <person name="Sun H."/>
            <person name="Kurtzman C.P."/>
            <person name="Blackwell M."/>
            <person name="Jeffries T.W."/>
            <person name="Grigoriev I.V."/>
        </authorList>
    </citation>
    <scope>NUCLEOTIDE SEQUENCE [LARGE SCALE GENOMIC DNA]</scope>
    <source>
        <strain evidence="4">NRRL Y-17796</strain>
    </source>
</reference>
<dbReference type="Pfam" id="PF15460">
    <property type="entry name" value="SAS4"/>
    <property type="match status" value="1"/>
</dbReference>
<feature type="compositionally biased region" description="Basic and acidic residues" evidence="1">
    <location>
        <begin position="15"/>
        <end position="30"/>
    </location>
</feature>
<dbReference type="InterPro" id="IPR029184">
    <property type="entry name" value="Sas4_dom"/>
</dbReference>
<name>A0A1E4TLW9_9ASCO</name>
<feature type="region of interest" description="Disordered" evidence="1">
    <location>
        <begin position="188"/>
        <end position="221"/>
    </location>
</feature>
<gene>
    <name evidence="3" type="ORF">CANCADRAFT_92617</name>
</gene>
<dbReference type="InterPro" id="IPR038988">
    <property type="entry name" value="Sas4"/>
</dbReference>
<dbReference type="OrthoDB" id="1938992at2759"/>
<evidence type="ECO:0000256" key="1">
    <source>
        <dbReference type="SAM" id="MobiDB-lite"/>
    </source>
</evidence>
<evidence type="ECO:0000259" key="2">
    <source>
        <dbReference type="Pfam" id="PF15460"/>
    </source>
</evidence>
<accession>A0A1E4TLW9</accession>
<dbReference type="PANTHER" id="PTHR38422">
    <property type="entry name" value="SOMETHING ABOUT SILENCING PROTEIN 4"/>
    <property type="match status" value="1"/>
</dbReference>
<dbReference type="Proteomes" id="UP000095023">
    <property type="component" value="Unassembled WGS sequence"/>
</dbReference>
<feature type="domain" description="Something about silencing protein 4" evidence="2">
    <location>
        <begin position="94"/>
        <end position="188"/>
    </location>
</feature>
<dbReference type="GO" id="GO:0033255">
    <property type="term" value="C:SAS acetyltransferase complex"/>
    <property type="evidence" value="ECO:0007669"/>
    <property type="project" value="InterPro"/>
</dbReference>
<dbReference type="GO" id="GO:0004402">
    <property type="term" value="F:histone acetyltransferase activity"/>
    <property type="evidence" value="ECO:0007669"/>
    <property type="project" value="TreeGrafter"/>
</dbReference>
<dbReference type="EMBL" id="KV453841">
    <property type="protein sequence ID" value="ODV92751.1"/>
    <property type="molecule type" value="Genomic_DNA"/>
</dbReference>
<dbReference type="PANTHER" id="PTHR38422:SF1">
    <property type="entry name" value="SOMETHING ABOUT SILENCING PROTEIN 4"/>
    <property type="match status" value="1"/>
</dbReference>
<keyword evidence="4" id="KW-1185">Reference proteome</keyword>
<protein>
    <recommendedName>
        <fullName evidence="2">Something about silencing protein 4 domain-containing protein</fullName>
    </recommendedName>
</protein>
<evidence type="ECO:0000313" key="4">
    <source>
        <dbReference type="Proteomes" id="UP000095023"/>
    </source>
</evidence>
<feature type="region of interest" description="Disordered" evidence="1">
    <location>
        <begin position="1"/>
        <end position="41"/>
    </location>
</feature>
<organism evidence="3 4">
    <name type="scientific">Tortispora caseinolytica NRRL Y-17796</name>
    <dbReference type="NCBI Taxonomy" id="767744"/>
    <lineage>
        <taxon>Eukaryota</taxon>
        <taxon>Fungi</taxon>
        <taxon>Dikarya</taxon>
        <taxon>Ascomycota</taxon>
        <taxon>Saccharomycotina</taxon>
        <taxon>Trigonopsidomycetes</taxon>
        <taxon>Trigonopsidales</taxon>
        <taxon>Trigonopsidaceae</taxon>
        <taxon>Tortispora</taxon>
    </lineage>
</organism>
<evidence type="ECO:0000313" key="3">
    <source>
        <dbReference type="EMBL" id="ODV92751.1"/>
    </source>
</evidence>
<feature type="compositionally biased region" description="Basic and acidic residues" evidence="1">
    <location>
        <begin position="188"/>
        <end position="197"/>
    </location>
</feature>